<keyword evidence="3 6" id="KW-0863">Zinc-finger</keyword>
<keyword evidence="10" id="KW-1185">Reference proteome</keyword>
<dbReference type="InterPro" id="IPR047509">
    <property type="entry name" value="UBR4-like_UBR-box"/>
</dbReference>
<evidence type="ECO:0000256" key="7">
    <source>
        <dbReference type="SAM" id="MobiDB-lite"/>
    </source>
</evidence>
<dbReference type="GO" id="GO:0008270">
    <property type="term" value="F:zinc ion binding"/>
    <property type="evidence" value="ECO:0007669"/>
    <property type="project" value="UniProtKB-KW"/>
</dbReference>
<dbReference type="SMART" id="SM00396">
    <property type="entry name" value="ZnF_UBR1"/>
    <property type="match status" value="1"/>
</dbReference>
<dbReference type="InterPro" id="IPR003126">
    <property type="entry name" value="Znf_UBR"/>
</dbReference>
<evidence type="ECO:0000313" key="10">
    <source>
        <dbReference type="Proteomes" id="UP000835052"/>
    </source>
</evidence>
<evidence type="ECO:0000256" key="1">
    <source>
        <dbReference type="ARBA" id="ARBA00009970"/>
    </source>
</evidence>
<name>A0A8S1HVB2_9PELO</name>
<evidence type="ECO:0000256" key="5">
    <source>
        <dbReference type="PROSITE-ProRule" id="PRU00508"/>
    </source>
</evidence>
<evidence type="ECO:0000259" key="8">
    <source>
        <dbReference type="PROSITE" id="PS51157"/>
    </source>
</evidence>
<gene>
    <name evidence="9" type="ORF">CAUJ_LOCUS15658</name>
</gene>
<protein>
    <recommendedName>
        <fullName evidence="8">UBR-type domain-containing protein</fullName>
    </recommendedName>
</protein>
<dbReference type="Pfam" id="PF13764">
    <property type="entry name" value="E3_UbLigase_R4"/>
    <property type="match status" value="1"/>
</dbReference>
<dbReference type="Proteomes" id="UP000835052">
    <property type="component" value="Unassembled WGS sequence"/>
</dbReference>
<feature type="region of interest" description="Disordered" evidence="7">
    <location>
        <begin position="2268"/>
        <end position="2296"/>
    </location>
</feature>
<dbReference type="InterPro" id="IPR025704">
    <property type="entry name" value="E3_Ub_ligase_UBR4_C"/>
</dbReference>
<keyword evidence="4" id="KW-0862">Zinc</keyword>
<feature type="compositionally biased region" description="Basic and acidic residues" evidence="7">
    <location>
        <begin position="2268"/>
        <end position="2283"/>
    </location>
</feature>
<accession>A0A8S1HVB2</accession>
<dbReference type="PANTHER" id="PTHR21725:SF1">
    <property type="entry name" value="E3 UBIQUITIN-PROTEIN LIGASE UBR4"/>
    <property type="match status" value="1"/>
</dbReference>
<sequence length="4215" mass="475530">MDGASYQAFNVVQNTLSASGILQSRIFKAVADEVEQFQSTLVSISQNHFEKPAEDAGKRSQQAECDSHQPVKNNIDELDETSRDTSLQLATYLISSEETFENDEVATLIWKIFKVKDYEHKDVPIVLRAGDLLLSRLESTPLHFLSTSELANLIFVICGSEVSDQSLLKKWARAEWKEAGGEILKQLRRISHKYVVKKGLLARFFASVWRTDLAETSRKFRMKAFEQISITCDKEALDSAEAVLKMDWDDAFSELNSEIAQQLCFCSFANLAKALENHQESQKSDALDSALNLHEELMRLLYPVLSQMVEVKENFSKAITHVLSMTNDSKILFHLLSCLMEACSWMEWSDEYLCLKNGHLLWQKLFVLLDHLLELTVKNSANELQTNEKNRLCALASPEEDDSGKEEDNILNKLFGETSDAITKKKTEVETDLVKPEKSILFILKSLVYSRNCEENVSRLLVDYYPKMLVAGAHKEISQSVRGIYEKLVKKGVISMNMQLNIATTMLEKSDPASLKILEVIVFAASPKLAAQISNKYFSNLCRRLHSADFPENNRSHLICAQNLLTHLKEKEAVEIVIASICAFNEHSAKDEGSNCLGSIALLIEIILTNGTSVGSPLEKENFLSFRDAPWTLNFAALGISLAQWDDFMQNFSKVQVDKCDFHSSLPLLSYRQLRLSDDIQFSEEDEWRPFVFQFEKCLNVISELPLNVGMDNLKTAMRYLSTTISMANIADLFPEDDINRLVYLCRIWRSSLLNDLPSTRSKLIGNYILPKCSLQFERSKGGDAPLTKKVDSSTLGYTSLEARHFEKNPSKGVDKRYAALQNVLSQLCSCLTSIFVAKSPGDLELADWAQDVSSSTLFPPQVSLNSGIHLKKIMGSDVAMQMQRICVLNIALLGACYNCPTDGDSIGKLQEVMEICSKENSTFALPESLITGLYEIIQDKNSNYLTEVVKKHFTRNISLLVMWLTNARCPLKLFVAFIPTLSHIATLIDKKTFSTTLTEAIDVIFPLDFAAVMSRNDSAKVQWTEKRAMSALNFCSDDQSSPNSDFQKEQSLVRRALTFFSQHGNQQLDHKIIEKTCSLINTGFKSIGDHVNILSGKRDDGLNQEVLFDVVLLTELLTYCVEVSKQVGKARPAAEDMYSSDAEDNKEKETDESVAAVKLENQANSKNFLCTYTSTEQEFINQHWYNCYTCSMVDTMGVCSVCAVNCHRGHDLSYSKEGSFFCDCGAGKCASLVSTKYAPNVRDAVRGRPLLAIPKSTPSPVSSSVYSLQHEINEYGHFLEDLNNLNIQLRSMRDSLSTFFQGVTEANELLWALDDRRRAVLESFSNGSAVSLITDTPLMESFNDSRENNLIPCRRMPEANSDRLKNRDMADVLRFENEMELWVVLPDHTQNNLLMYFIDSRAGIVDGFANARQESETIPFVGKRVEARGDRVVVCGVTDVFVLRFSNEGEIIDRLYMKISDNGLATQLTQNNPIVKATWMNGTDNSLLLAVATIQFVRIYDLGQDADRFVEELVLPLGNVEDICLFLHNGVVLLLVLSTSGYLYEHKLAFPRADNSSFFLTNTVNSNMLSSQGNSGVCAGVSLFYSKTFNMVFLSTEKGAFFANLSEDNSTGSWNWRELGMNAPVTAWRESSGVISALSYPNSNSIHYIYLSCGQILHQLIPLGRQAIGHVSVTSASGESMYSVVLYCDSPTVQLFQLLWSNKHDLWIDGERKEKKIVEVVRKCSEPKELPEEDLVLLNENCKPIERIEWRSKELSAFYEQSDLNTRLSTVSSMPINAVNMERIKLTARVLDTRFVVRALRMEVPAERGPAELKIAGKVYTVSTPVPRIFDIRLTRAQSYSLNPREIDVELRCRNGQQSLTITSLRLLGANCNEMDEAQPHISYQPSLLLPHRLVLSVLDTFTQFATIGLTTEADHVWLHDVCQSHLELRNNHFEVVEAAASLLKTIHLEDTVKCYETKDKLLVKQLFWLSHLDTVRSTSQKSRLQLLERLLPRLKRCLLSRWKMFWEIVRSYFLDDMALVTFLCDQLKSFTSTTAIKMVEMITAIVFGLLAQQSSQSVEITKTYLDLYTNDETYRHAAVLRNMAQNLLYKFAVRCRDDRMLCRLSNEENGLVVLETLGVRPFFSISRVFNSTEQNPIDLAKMNKLMGDIGEAASVCKKEIFESECFWMGDFLRAVLVKVRDEGAKNSLVALSSSATFLDTPSASLSNFGVVLMGQFYPEKLLTEALFLADMIPMDNKLGNLNEDNYRTFLLLRMLSSLVLRWSNSEKKEETATEQSTKSEETTQENVNPSERKPSNKLLHKVAFELVGRGFIERCFSIFQETITFWKTKRPAPHSRRALTPLLNGSTTDAQETPPPIDRVVSPAALENYMASLTDVVLRLPLQLTKITGVQLDPKWQDLLCELVCLHNIPAHRQSKKLLISICKGDKVKYRALRDKFRIRSNLKTLKAHYKHSGGASGYQQLTEMVDMLSTVTTHANVRPEIWRLVCEEEINWILDAACRTTEVLSCSFIDLLVLAIRDTRATGESSTLLADKIIGHPDNNEMLKLITLRYLIGKDEQRRWLIHGLLRSLIQLASRQNQTALIRCLYHEVWPLARTVGMHGAQLIDLISAYSSRLFSSAELTQMSEMELEAIIDISERFEREGHAARYRQMMELGLGWKTMLYATSPCLVCFNRRGATETQKMNSIKQDSRFSSTAMMYKLSSHYEVSRVMLKLMDVKKNKALKRVNLYYCPKSVEAVVELKLCPDLWRRCSTTLVSPNDTDITLSLAVPVVTSSLIVEFAEITDTRLSSELHCPRCSAVVTAQSGLCDNCGENAYQCIKCRSINYDEREPYLCQSCGFCKYARIETFVACRQLPGAQHITCDSERSQCMEEVSKLLINIENTRAHLTTHMSFCESLWIRARPLAALNVHVENNSVGDFFAGAAASTMPANASQAPVSALVHSVNAIKTTHDDLCVQTQQLIAFREELRRYDDPNKSAPILHSAINQGFYSTSKTCFGCMCASTLHSIALLQAAADDPLAAYNLLQCPTLFDLITDLGNKYEPLRDEVHLLFSRLSRENIYAVKKLETLIEYGKVDVSLFAKTLITSPDSLWQHKLKFLVKYAMERPSDPNAMVLALAVLNRYLEISRPMRQRAYRRYASRRQDTYSHGGKKKGGRQIYLRNSYLPSADVVVHWLETDEEWSNCIASSSDSESSHGLAASFTRQSQWIAKCLFSPYSVVRASANRLLVSLSRQPGHEGVAIRLIVNCLRKMGSKSSTVVEQFMHSVHTVLSTSANTKARLFVERFHIWLIKAVHSESKLIHRKEKDESTMDHSFGSRLRNYVELLSLLFSGSCVENILLKAAGDDILELLLDSTIYLKRMIVRRTRAVDASRLALEKLLRRVSWRDSRNLMQAATNSLISINDMSTQAHVVSLMLEVMDPQQKEEEDFLIQIEKDPAQEDFLQGRMTGNPYKSSDSGMGPLMRDIKNKICRDTEMIALLDDDNGMELLVNNMIISLSLSTRAVYEKIWRRAHPGHPMIVIYRMRGLLGDAVETFVSSLGEVCGEDGDEDEALAKITKCLIDSGGMKKILSLLRDADMSNAGRSLLAQLRRLLERVVKTSAGRRALVENNAVGVMIRILRMCALELAEEKTMMLGLEYFRIVETVVSDASLHERLTGVTEDDANWMFSTLRSRKTEENKEESVLRTDERRIHQMLTETIARCSGNVVIGCAQSEDVFVSELVKSLQWERIDNMDNITAREELIWLAEQLASITWHILPSPQGASVKDKILASGIVQKTCDYLTSSHPSLYSATESTEWKSFLNKPSLRLVRCLVRGNEANQMAVATSALPILHRLEHVASEDSIGTLAENVIEALKENAEVAKQIEAVRLETKKKKRQLAMAMRNKQLTKMGMVMGKSGEVKISSRKLNEPPLEEDCDLLTVCCICRESVFSGVRTAAVYAFALPSESDIAAGGIYTTVSQMVMVHNECHNNAIRRPGGRNVDEWSKAMLHNAGAKCNVLTPIVLGKSSEEDTHVSIERFRGDIEHIIHLPQGLNRQAVFMDMCQLVDRFIYQRSFSDKSQGGGRESNMQYLGVLHLLALSLPAEPDIHAVEPRHRLVSFLFTELTLQGWNEQKHDYLRAALDDAQTQGGGNGWDHVKPVFFAWAFIDNYFNHVIPIVGDERTQWLRENLKSTFTRTLTFVQNYDDTVIKCTDFRSFCDVTGLSSDSYEPFVSS</sequence>
<dbReference type="Pfam" id="PF24079">
    <property type="entry name" value="UBR4"/>
    <property type="match status" value="1"/>
</dbReference>
<evidence type="ECO:0000256" key="2">
    <source>
        <dbReference type="ARBA" id="ARBA00022723"/>
    </source>
</evidence>
<keyword evidence="2" id="KW-0479">Metal-binding</keyword>
<dbReference type="PANTHER" id="PTHR21725">
    <property type="entry name" value="E3 UBIQUITIN-PROTEIN LIGASE UBR4"/>
    <property type="match status" value="1"/>
</dbReference>
<dbReference type="InterPro" id="IPR045189">
    <property type="entry name" value="UBR4-like"/>
</dbReference>
<evidence type="ECO:0000313" key="9">
    <source>
        <dbReference type="EMBL" id="CAD6199759.1"/>
    </source>
</evidence>
<dbReference type="CDD" id="cd19680">
    <property type="entry name" value="UBR-box_UBR4"/>
    <property type="match status" value="1"/>
</dbReference>
<feature type="zinc finger region" description="UBR-type" evidence="5">
    <location>
        <begin position="1169"/>
        <end position="1235"/>
    </location>
</feature>
<comment type="similarity">
    <text evidence="1 6">Belongs to the UBR4 family.</text>
</comment>
<feature type="region of interest" description="UBR4 E3 catalytic module" evidence="6">
    <location>
        <begin position="3802"/>
        <end position="4215"/>
    </location>
</feature>
<evidence type="ECO:0000256" key="6">
    <source>
        <dbReference type="PROSITE-ProRule" id="PRU01388"/>
    </source>
</evidence>
<evidence type="ECO:0000256" key="4">
    <source>
        <dbReference type="ARBA" id="ARBA00022833"/>
    </source>
</evidence>
<dbReference type="Pfam" id="PF02207">
    <property type="entry name" value="zf-UBR"/>
    <property type="match status" value="1"/>
</dbReference>
<dbReference type="PROSITE" id="PS51157">
    <property type="entry name" value="ZF_UBR"/>
    <property type="match status" value="1"/>
</dbReference>
<dbReference type="InterPro" id="IPR056530">
    <property type="entry name" value="UBR4-like_dom"/>
</dbReference>
<proteinExistence type="inferred from homology"/>
<organism evidence="9 10">
    <name type="scientific">Caenorhabditis auriculariae</name>
    <dbReference type="NCBI Taxonomy" id="2777116"/>
    <lineage>
        <taxon>Eukaryota</taxon>
        <taxon>Metazoa</taxon>
        <taxon>Ecdysozoa</taxon>
        <taxon>Nematoda</taxon>
        <taxon>Chromadorea</taxon>
        <taxon>Rhabditida</taxon>
        <taxon>Rhabditina</taxon>
        <taxon>Rhabditomorpha</taxon>
        <taxon>Rhabditoidea</taxon>
        <taxon>Rhabditidae</taxon>
        <taxon>Peloderinae</taxon>
        <taxon>Caenorhabditis</taxon>
    </lineage>
</organism>
<dbReference type="PROSITE" id="PS52043">
    <property type="entry name" value="UBR4_E3"/>
    <property type="match status" value="1"/>
</dbReference>
<feature type="domain" description="UBR-type" evidence="8">
    <location>
        <begin position="1169"/>
        <end position="1235"/>
    </location>
</feature>
<comment type="caution">
    <text evidence="9">The sequence shown here is derived from an EMBL/GenBank/DDBJ whole genome shotgun (WGS) entry which is preliminary data.</text>
</comment>
<evidence type="ECO:0000256" key="3">
    <source>
        <dbReference type="ARBA" id="ARBA00022771"/>
    </source>
</evidence>
<dbReference type="EMBL" id="CAJGYM010000201">
    <property type="protein sequence ID" value="CAD6199759.1"/>
    <property type="molecule type" value="Genomic_DNA"/>
</dbReference>
<dbReference type="OrthoDB" id="30336at2759"/>
<reference evidence="9" key="1">
    <citation type="submission" date="2020-10" db="EMBL/GenBank/DDBJ databases">
        <authorList>
            <person name="Kikuchi T."/>
        </authorList>
    </citation>
    <scope>NUCLEOTIDE SEQUENCE</scope>
    <source>
        <strain evidence="9">NKZ352</strain>
    </source>
</reference>
<feature type="region of interest" description="Disordered" evidence="7">
    <location>
        <begin position="2339"/>
        <end position="2358"/>
    </location>
</feature>